<sequence>MIFFFVVLVYFYIRRRSSSTNPTACDIQGQAVSNPMASRPLMVVAEAVGECTTCLAGVAEGEDVKMTAHYKHIFHANCIDTCLENHVTCPMC</sequence>
<evidence type="ECO:0000256" key="1">
    <source>
        <dbReference type="ARBA" id="ARBA00000900"/>
    </source>
</evidence>
<evidence type="ECO:0000313" key="11">
    <source>
        <dbReference type="Proteomes" id="UP000000226"/>
    </source>
</evidence>
<keyword evidence="11" id="KW-1185">Reference proteome</keyword>
<feature type="chain" id="PRO_5004753894" description="RING-type E3 ubiquitin transferase" evidence="8">
    <location>
        <begin position="20"/>
        <end position="92"/>
    </location>
</feature>
<dbReference type="EMBL" id="CM002298">
    <property type="protein sequence ID" value="ESW05331.1"/>
    <property type="molecule type" value="Genomic_DNA"/>
</dbReference>
<evidence type="ECO:0000313" key="10">
    <source>
        <dbReference type="EMBL" id="ESW05331.1"/>
    </source>
</evidence>
<dbReference type="Gene3D" id="3.30.40.10">
    <property type="entry name" value="Zinc/RING finger domain, C3HC4 (zinc finger)"/>
    <property type="match status" value="1"/>
</dbReference>
<keyword evidence="6" id="KW-0862">Zinc</keyword>
<dbReference type="UniPathway" id="UPA00143"/>
<dbReference type="Proteomes" id="UP000000226">
    <property type="component" value="Chromosome 11"/>
</dbReference>
<comment type="catalytic activity">
    <reaction evidence="1">
        <text>S-ubiquitinyl-[E2 ubiquitin-conjugating enzyme]-L-cysteine + [acceptor protein]-L-lysine = [E2 ubiquitin-conjugating enzyme]-L-cysteine + N(6)-ubiquitinyl-[acceptor protein]-L-lysine.</text>
        <dbReference type="EC" id="2.3.2.27"/>
    </reaction>
</comment>
<reference evidence="11" key="1">
    <citation type="journal article" date="2014" name="Nat. Genet.">
        <title>A reference genome for common bean and genome-wide analysis of dual domestications.</title>
        <authorList>
            <person name="Schmutz J."/>
            <person name="McClean P.E."/>
            <person name="Mamidi S."/>
            <person name="Wu G.A."/>
            <person name="Cannon S.B."/>
            <person name="Grimwood J."/>
            <person name="Jenkins J."/>
            <person name="Shu S."/>
            <person name="Song Q."/>
            <person name="Chavarro C."/>
            <person name="Torres-Torres M."/>
            <person name="Geffroy V."/>
            <person name="Moghaddam S.M."/>
            <person name="Gao D."/>
            <person name="Abernathy B."/>
            <person name="Barry K."/>
            <person name="Blair M."/>
            <person name="Brick M.A."/>
            <person name="Chovatia M."/>
            <person name="Gepts P."/>
            <person name="Goodstein D.M."/>
            <person name="Gonzales M."/>
            <person name="Hellsten U."/>
            <person name="Hyten D.L."/>
            <person name="Jia G."/>
            <person name="Kelly J.D."/>
            <person name="Kudrna D."/>
            <person name="Lee R."/>
            <person name="Richard M.M."/>
            <person name="Miklas P.N."/>
            <person name="Osorno J.M."/>
            <person name="Rodrigues J."/>
            <person name="Thareau V."/>
            <person name="Urrea C.A."/>
            <person name="Wang M."/>
            <person name="Yu Y."/>
            <person name="Zhang M."/>
            <person name="Wing R.A."/>
            <person name="Cregan P.B."/>
            <person name="Rokhsar D.S."/>
            <person name="Jackson S.A."/>
        </authorList>
    </citation>
    <scope>NUCLEOTIDE SEQUENCE [LARGE SCALE GENOMIC DNA]</scope>
    <source>
        <strain evidence="11">cv. G19833</strain>
    </source>
</reference>
<dbReference type="GO" id="GO:0008270">
    <property type="term" value="F:zinc ion binding"/>
    <property type="evidence" value="ECO:0007669"/>
    <property type="project" value="UniProtKB-KW"/>
</dbReference>
<evidence type="ECO:0000256" key="8">
    <source>
        <dbReference type="SAM" id="SignalP"/>
    </source>
</evidence>
<dbReference type="InterPro" id="IPR053238">
    <property type="entry name" value="RING-H2_zinc_finger"/>
</dbReference>
<dbReference type="PANTHER" id="PTHR14155:SF627">
    <property type="entry name" value="OS06G0192800 PROTEIN"/>
    <property type="match status" value="1"/>
</dbReference>
<dbReference type="SUPFAM" id="SSF57850">
    <property type="entry name" value="RING/U-box"/>
    <property type="match status" value="1"/>
</dbReference>
<evidence type="ECO:0000256" key="2">
    <source>
        <dbReference type="ARBA" id="ARBA00012483"/>
    </source>
</evidence>
<evidence type="ECO:0000256" key="6">
    <source>
        <dbReference type="ARBA" id="ARBA00022833"/>
    </source>
</evidence>
<feature type="domain" description="RING-type" evidence="9">
    <location>
        <begin position="50"/>
        <end position="92"/>
    </location>
</feature>
<accession>V7AMH8</accession>
<gene>
    <name evidence="10" type="ORF">PHAVU_011G171200g</name>
</gene>
<keyword evidence="5" id="KW-0833">Ubl conjugation pathway</keyword>
<evidence type="ECO:0000256" key="7">
    <source>
        <dbReference type="ARBA" id="ARBA00024209"/>
    </source>
</evidence>
<dbReference type="InterPro" id="IPR001841">
    <property type="entry name" value="Znf_RING"/>
</dbReference>
<evidence type="ECO:0000256" key="5">
    <source>
        <dbReference type="ARBA" id="ARBA00022786"/>
    </source>
</evidence>
<proteinExistence type="inferred from homology"/>
<feature type="signal peptide" evidence="8">
    <location>
        <begin position="1"/>
        <end position="19"/>
    </location>
</feature>
<dbReference type="InterPro" id="IPR013083">
    <property type="entry name" value="Znf_RING/FYVE/PHD"/>
</dbReference>
<keyword evidence="4" id="KW-0863">Zinc-finger</keyword>
<comment type="similarity">
    <text evidence="7">Belongs to the RING-type zinc finger family. ATL subfamily.</text>
</comment>
<dbReference type="AlphaFoldDB" id="V7AMH8"/>
<dbReference type="GO" id="GO:0061630">
    <property type="term" value="F:ubiquitin protein ligase activity"/>
    <property type="evidence" value="ECO:0007669"/>
    <property type="project" value="UniProtKB-EC"/>
</dbReference>
<dbReference type="Gramene" id="ESW05331">
    <property type="protein sequence ID" value="ESW05331"/>
    <property type="gene ID" value="PHAVU_011G171200g"/>
</dbReference>
<dbReference type="EC" id="2.3.2.27" evidence="2"/>
<organism evidence="10 11">
    <name type="scientific">Phaseolus vulgaris</name>
    <name type="common">Kidney bean</name>
    <name type="synonym">French bean</name>
    <dbReference type="NCBI Taxonomy" id="3885"/>
    <lineage>
        <taxon>Eukaryota</taxon>
        <taxon>Viridiplantae</taxon>
        <taxon>Streptophyta</taxon>
        <taxon>Embryophyta</taxon>
        <taxon>Tracheophyta</taxon>
        <taxon>Spermatophyta</taxon>
        <taxon>Magnoliopsida</taxon>
        <taxon>eudicotyledons</taxon>
        <taxon>Gunneridae</taxon>
        <taxon>Pentapetalae</taxon>
        <taxon>rosids</taxon>
        <taxon>fabids</taxon>
        <taxon>Fabales</taxon>
        <taxon>Fabaceae</taxon>
        <taxon>Papilionoideae</taxon>
        <taxon>50 kb inversion clade</taxon>
        <taxon>NPAAA clade</taxon>
        <taxon>indigoferoid/millettioid clade</taxon>
        <taxon>Phaseoleae</taxon>
        <taxon>Phaseolus</taxon>
    </lineage>
</organism>
<evidence type="ECO:0000259" key="9">
    <source>
        <dbReference type="Pfam" id="PF13639"/>
    </source>
</evidence>
<dbReference type="PANTHER" id="PTHR14155">
    <property type="entry name" value="RING FINGER DOMAIN-CONTAINING"/>
    <property type="match status" value="1"/>
</dbReference>
<evidence type="ECO:0000256" key="4">
    <source>
        <dbReference type="ARBA" id="ARBA00022771"/>
    </source>
</evidence>
<name>V7AMH8_PHAVU</name>
<keyword evidence="3" id="KW-0479">Metal-binding</keyword>
<dbReference type="Pfam" id="PF13639">
    <property type="entry name" value="zf-RING_2"/>
    <property type="match status" value="1"/>
</dbReference>
<dbReference type="OrthoDB" id="1730639at2759"/>
<evidence type="ECO:0000256" key="3">
    <source>
        <dbReference type="ARBA" id="ARBA00022723"/>
    </source>
</evidence>
<keyword evidence="8" id="KW-0732">Signal</keyword>
<dbReference type="GO" id="GO:0016567">
    <property type="term" value="P:protein ubiquitination"/>
    <property type="evidence" value="ECO:0007669"/>
    <property type="project" value="UniProtKB-UniPathway"/>
</dbReference>
<protein>
    <recommendedName>
        <fullName evidence="2">RING-type E3 ubiquitin transferase</fullName>
        <ecNumber evidence="2">2.3.2.27</ecNumber>
    </recommendedName>
</protein>